<name>A0ABQ7ZIJ4_BRANA</name>
<keyword evidence="3 4" id="KW-0539">Nucleus</keyword>
<keyword evidence="2" id="KW-0677">Repeat</keyword>
<proteinExistence type="predicted"/>
<comment type="caution">
    <text evidence="6">The sequence shown here is derived from an EMBL/GenBank/DDBJ whole genome shotgun (WGS) entry which is preliminary data.</text>
</comment>
<accession>A0ABQ7ZIJ4</accession>
<dbReference type="Pfam" id="PF06203">
    <property type="entry name" value="CCT"/>
    <property type="match status" value="1"/>
</dbReference>
<dbReference type="EMBL" id="JAGKQM010000015">
    <property type="protein sequence ID" value="KAH0879923.1"/>
    <property type="molecule type" value="Genomic_DNA"/>
</dbReference>
<evidence type="ECO:0000256" key="1">
    <source>
        <dbReference type="ARBA" id="ARBA00004123"/>
    </source>
</evidence>
<dbReference type="Proteomes" id="UP000824890">
    <property type="component" value="Unassembled WGS sequence"/>
</dbReference>
<dbReference type="PANTHER" id="PTHR31717">
    <property type="entry name" value="ZINC FINGER PROTEIN CONSTANS-LIKE 10"/>
    <property type="match status" value="1"/>
</dbReference>
<evidence type="ECO:0000256" key="4">
    <source>
        <dbReference type="PROSITE-ProRule" id="PRU00357"/>
    </source>
</evidence>
<dbReference type="PANTHER" id="PTHR31717:SF46">
    <property type="entry name" value="CCT MOTIF FAMILY PROTEIN-RELATED"/>
    <property type="match status" value="1"/>
</dbReference>
<protein>
    <recommendedName>
        <fullName evidence="5">CCT domain-containing protein</fullName>
    </recommendedName>
</protein>
<organism evidence="6 7">
    <name type="scientific">Brassica napus</name>
    <name type="common">Rape</name>
    <dbReference type="NCBI Taxonomy" id="3708"/>
    <lineage>
        <taxon>Eukaryota</taxon>
        <taxon>Viridiplantae</taxon>
        <taxon>Streptophyta</taxon>
        <taxon>Embryophyta</taxon>
        <taxon>Tracheophyta</taxon>
        <taxon>Spermatophyta</taxon>
        <taxon>Magnoliopsida</taxon>
        <taxon>eudicotyledons</taxon>
        <taxon>Gunneridae</taxon>
        <taxon>Pentapetalae</taxon>
        <taxon>rosids</taxon>
        <taxon>malvids</taxon>
        <taxon>Brassicales</taxon>
        <taxon>Brassicaceae</taxon>
        <taxon>Brassiceae</taxon>
        <taxon>Brassica</taxon>
    </lineage>
</organism>
<evidence type="ECO:0000313" key="6">
    <source>
        <dbReference type="EMBL" id="KAH0879923.1"/>
    </source>
</evidence>
<gene>
    <name evidence="6" type="ORF">HID58_067317</name>
</gene>
<reference evidence="6 7" key="1">
    <citation type="submission" date="2021-05" db="EMBL/GenBank/DDBJ databases">
        <title>Genome Assembly of Synthetic Allotetraploid Brassica napus Reveals Homoeologous Exchanges between Subgenomes.</title>
        <authorList>
            <person name="Davis J.T."/>
        </authorList>
    </citation>
    <scope>NUCLEOTIDE SEQUENCE [LARGE SCALE GENOMIC DNA]</scope>
    <source>
        <strain evidence="7">cv. Da-Ae</strain>
        <tissue evidence="6">Seedling</tissue>
    </source>
</reference>
<evidence type="ECO:0000256" key="3">
    <source>
        <dbReference type="ARBA" id="ARBA00023242"/>
    </source>
</evidence>
<evidence type="ECO:0000313" key="7">
    <source>
        <dbReference type="Proteomes" id="UP000824890"/>
    </source>
</evidence>
<sequence>MNWLVFLPLLDPNNTIFLMTKINELDSLIDSLIGSSYSMMRHNINCTQDLSDQSSFHGRINLILRQRLKSHYCFSFFLLILSKYYYNELGKFSFHATSPGHQECTSYHQPCPSQMNNNTGLPLLTSPDSPALLSRTNPYHHVAYNLQHHIATDYQDCDMSISDPPWESNLEVDSLQARNEAKLRYKEEKLKRTFGKQIRYASCKARADTKKRVKGRFVKAGAWRQL</sequence>
<feature type="domain" description="CCT" evidence="5">
    <location>
        <begin position="178"/>
        <end position="220"/>
    </location>
</feature>
<dbReference type="PROSITE" id="PS51017">
    <property type="entry name" value="CCT"/>
    <property type="match status" value="1"/>
</dbReference>
<evidence type="ECO:0000259" key="5">
    <source>
        <dbReference type="PROSITE" id="PS51017"/>
    </source>
</evidence>
<keyword evidence="7" id="KW-1185">Reference proteome</keyword>
<comment type="subcellular location">
    <subcellularLocation>
        <location evidence="1 4">Nucleus</location>
    </subcellularLocation>
</comment>
<dbReference type="InterPro" id="IPR010402">
    <property type="entry name" value="CCT_domain"/>
</dbReference>
<evidence type="ECO:0000256" key="2">
    <source>
        <dbReference type="ARBA" id="ARBA00022737"/>
    </source>
</evidence>